<dbReference type="Gramene" id="PNT66398">
    <property type="protein sequence ID" value="PNT66398"/>
    <property type="gene ID" value="BRADI_3g11028v3"/>
</dbReference>
<dbReference type="OrthoDB" id="670813at2759"/>
<dbReference type="SUPFAM" id="SSF57903">
    <property type="entry name" value="FYVE/PHD zinc finger"/>
    <property type="match status" value="1"/>
</dbReference>
<dbReference type="CDD" id="cd15489">
    <property type="entry name" value="PHD_SF"/>
    <property type="match status" value="1"/>
</dbReference>
<sequence length="435" mass="49210">MAAARVLSVAAVLPIGGGGPPEAFRRRMRDRVWERWLLSGLFGGGVDLGHAPAPRRATAHGRGDRRRRHHDKYSYPRQEKPLPLLLLALLLCSSSRLSPPPRVPASTAMAGKVCTKCGGSGMEDKMFQCFRCLSWQHKHCRNKDEKDFVGNERLFCDFCLEEDEKNPLKWVKKLASSDFRELCEAYYFCAASTEGFCERCCPVSTCHGHNDHDNIFQVMHPGELLLVRLGDVNKFYDCTDIQPDIPGSVLIHPRPEPLLGGDKSCGYRDCHHEVAEPYTFCSICCKHKENPYSNWMWRVQGLLKRPFIPRHRWNRFCLECHAPFGYQVCEHHGNHFTVAVIESEGGLVVRFPAGIGSEWSNTRWLDCLGAVQSTRKDMDGGVLVLVDFIVDVPLTRPKQLNSERWPKSCSECDNGINEDKEYCSIQCMASKLPGD</sequence>
<dbReference type="GO" id="GO:0008270">
    <property type="term" value="F:zinc ion binding"/>
    <property type="evidence" value="ECO:0007669"/>
    <property type="project" value="UniProtKB-KW"/>
</dbReference>
<dbReference type="AlphaFoldDB" id="A0A2K2CWJ1"/>
<evidence type="ECO:0000256" key="3">
    <source>
        <dbReference type="SAM" id="MobiDB-lite"/>
    </source>
</evidence>
<keyword evidence="2" id="KW-0862">Zinc</keyword>
<reference evidence="4 5" key="1">
    <citation type="journal article" date="2010" name="Nature">
        <title>Genome sequencing and analysis of the model grass Brachypodium distachyon.</title>
        <authorList>
            <consortium name="International Brachypodium Initiative"/>
        </authorList>
    </citation>
    <scope>NUCLEOTIDE SEQUENCE [LARGE SCALE GENOMIC DNA]</scope>
    <source>
        <strain evidence="4 5">Bd21</strain>
    </source>
</reference>
<accession>A0A2K2CWJ1</accession>
<evidence type="ECO:0000313" key="5">
    <source>
        <dbReference type="EnsemblPlants" id="PNT66398"/>
    </source>
</evidence>
<dbReference type="PANTHER" id="PTHR31065">
    <property type="entry name" value="PLATZ TRANSCRIPTION FACTOR FAMILY PROTEIN"/>
    <property type="match status" value="1"/>
</dbReference>
<reference evidence="5" key="3">
    <citation type="submission" date="2018-08" db="UniProtKB">
        <authorList>
            <consortium name="EnsemblPlants"/>
        </authorList>
    </citation>
    <scope>IDENTIFICATION</scope>
    <source>
        <strain evidence="5">cv. Bd21</strain>
    </source>
</reference>
<feature type="region of interest" description="Disordered" evidence="3">
    <location>
        <begin position="52"/>
        <end position="73"/>
    </location>
</feature>
<keyword evidence="6" id="KW-1185">Reference proteome</keyword>
<keyword evidence="1" id="KW-0863">Zinc-finger</keyword>
<dbReference type="ExpressionAtlas" id="A0A2K2CWJ1">
    <property type="expression patterns" value="baseline"/>
</dbReference>
<evidence type="ECO:0000256" key="2">
    <source>
        <dbReference type="ARBA" id="ARBA00022833"/>
    </source>
</evidence>
<dbReference type="EMBL" id="CM000882">
    <property type="protein sequence ID" value="PNT66398.1"/>
    <property type="molecule type" value="Genomic_DNA"/>
</dbReference>
<dbReference type="InterPro" id="IPR011011">
    <property type="entry name" value="Znf_FYVE_PHD"/>
</dbReference>
<proteinExistence type="predicted"/>
<dbReference type="EnsemblPlants" id="PNT66398">
    <property type="protein sequence ID" value="PNT66398"/>
    <property type="gene ID" value="BRADI_3g11028v3"/>
</dbReference>
<evidence type="ECO:0000313" key="6">
    <source>
        <dbReference type="Proteomes" id="UP000008810"/>
    </source>
</evidence>
<evidence type="ECO:0000256" key="1">
    <source>
        <dbReference type="ARBA" id="ARBA00022771"/>
    </source>
</evidence>
<keyword evidence="1" id="KW-0479">Metal-binding</keyword>
<name>A0A2K2CWJ1_BRADI</name>
<reference evidence="4" key="2">
    <citation type="submission" date="2017-06" db="EMBL/GenBank/DDBJ databases">
        <title>WGS assembly of Brachypodium distachyon.</title>
        <authorList>
            <consortium name="The International Brachypodium Initiative"/>
            <person name="Lucas S."/>
            <person name="Harmon-Smith M."/>
            <person name="Lail K."/>
            <person name="Tice H."/>
            <person name="Grimwood J."/>
            <person name="Bruce D."/>
            <person name="Barry K."/>
            <person name="Shu S."/>
            <person name="Lindquist E."/>
            <person name="Wang M."/>
            <person name="Pitluck S."/>
            <person name="Vogel J.P."/>
            <person name="Garvin D.F."/>
            <person name="Mockler T.C."/>
            <person name="Schmutz J."/>
            <person name="Rokhsar D."/>
            <person name="Bevan M.W."/>
        </authorList>
    </citation>
    <scope>NUCLEOTIDE SEQUENCE</scope>
    <source>
        <strain evidence="4">Bd21</strain>
    </source>
</reference>
<evidence type="ECO:0000313" key="4">
    <source>
        <dbReference type="EMBL" id="PNT66398.1"/>
    </source>
</evidence>
<dbReference type="InParanoid" id="A0A2K2CWJ1"/>
<protein>
    <submittedName>
        <fullName evidence="4 5">Uncharacterized protein</fullName>
    </submittedName>
</protein>
<gene>
    <name evidence="4" type="ORF">BRADI_3g11028v3</name>
</gene>
<dbReference type="PANTHER" id="PTHR31065:SF59">
    <property type="entry name" value="OS02G0661400 PROTEIN"/>
    <property type="match status" value="1"/>
</dbReference>
<organism evidence="4">
    <name type="scientific">Brachypodium distachyon</name>
    <name type="common">Purple false brome</name>
    <name type="synonym">Trachynia distachya</name>
    <dbReference type="NCBI Taxonomy" id="15368"/>
    <lineage>
        <taxon>Eukaryota</taxon>
        <taxon>Viridiplantae</taxon>
        <taxon>Streptophyta</taxon>
        <taxon>Embryophyta</taxon>
        <taxon>Tracheophyta</taxon>
        <taxon>Spermatophyta</taxon>
        <taxon>Magnoliopsida</taxon>
        <taxon>Liliopsida</taxon>
        <taxon>Poales</taxon>
        <taxon>Poaceae</taxon>
        <taxon>BOP clade</taxon>
        <taxon>Pooideae</taxon>
        <taxon>Stipodae</taxon>
        <taxon>Brachypodieae</taxon>
        <taxon>Brachypodium</taxon>
    </lineage>
</organism>
<dbReference type="Proteomes" id="UP000008810">
    <property type="component" value="Chromosome 3"/>
</dbReference>
<feature type="compositionally biased region" description="Basic residues" evidence="3">
    <location>
        <begin position="57"/>
        <end position="71"/>
    </location>
</feature>